<dbReference type="EMBL" id="DWZI01000045">
    <property type="protein sequence ID" value="HJA86365.1"/>
    <property type="molecule type" value="Genomic_DNA"/>
</dbReference>
<dbReference type="InterPro" id="IPR011990">
    <property type="entry name" value="TPR-like_helical_dom_sf"/>
</dbReference>
<keyword evidence="4 6" id="KW-0802">TPR repeat</keyword>
<feature type="transmembrane region" description="Helical" evidence="8">
    <location>
        <begin position="365"/>
        <end position="383"/>
    </location>
</feature>
<keyword evidence="7" id="KW-0175">Coiled coil</keyword>
<dbReference type="AlphaFoldDB" id="A0A9D2HVP2"/>
<evidence type="ECO:0000256" key="9">
    <source>
        <dbReference type="SAM" id="SignalP"/>
    </source>
</evidence>
<comment type="caution">
    <text evidence="10">The sequence shown here is derived from an EMBL/GenBank/DDBJ whole genome shotgun (WGS) entry which is preliminary data.</text>
</comment>
<evidence type="ECO:0000256" key="6">
    <source>
        <dbReference type="PROSITE-ProRule" id="PRU00339"/>
    </source>
</evidence>
<dbReference type="InterPro" id="IPR019734">
    <property type="entry name" value="TPR_rpt"/>
</dbReference>
<dbReference type="Proteomes" id="UP000823862">
    <property type="component" value="Unassembled WGS sequence"/>
</dbReference>
<evidence type="ECO:0000256" key="1">
    <source>
        <dbReference type="ARBA" id="ARBA00004496"/>
    </source>
</evidence>
<dbReference type="Gene3D" id="1.25.40.10">
    <property type="entry name" value="Tetratricopeptide repeat domain"/>
    <property type="match status" value="2"/>
</dbReference>
<feature type="signal peptide" evidence="9">
    <location>
        <begin position="1"/>
        <end position="19"/>
    </location>
</feature>
<evidence type="ECO:0000256" key="7">
    <source>
        <dbReference type="SAM" id="Coils"/>
    </source>
</evidence>
<dbReference type="PANTHER" id="PTHR46630:SF1">
    <property type="entry name" value="TETRATRICOPEPTIDE REPEAT PROTEIN 29"/>
    <property type="match status" value="1"/>
</dbReference>
<comment type="subcellular location">
    <subcellularLocation>
        <location evidence="1">Cytoplasm</location>
    </subcellularLocation>
</comment>
<evidence type="ECO:0000256" key="8">
    <source>
        <dbReference type="SAM" id="Phobius"/>
    </source>
</evidence>
<protein>
    <submittedName>
        <fullName evidence="10">Tetratricopeptide repeat protein</fullName>
    </submittedName>
</protein>
<keyword evidence="3" id="KW-0677">Repeat</keyword>
<proteinExistence type="inferred from homology"/>
<keyword evidence="8" id="KW-1133">Transmembrane helix</keyword>
<sequence>MKTFSYLCLSAFLCCCLCACGHLPYPRVLQQADSLAETCPDSACAWLAGWADSVRLMPERVQMRYRLLAVKAADKAYVRHTSDSVIRMAVDYFENHRDEALLPEAYYYAGRVYSDLGNAPQALDYFGKAARALPPQGGERLAERIYSQMGTLFSYQKMYREALEMYRKAYECDKALKDTVGLIFAWRDIGKSYQGLGRPDSALYHLRQAVEMARTSRQAGLADMAEGQLAGLYLQTQQYDSAGACLQRAFRHPHRASRSGLYTMAAEWCYRTGKTDSAVYYWTLLADSGTVYAKRTACFALAQVALQRQDADCARTRFVQYQAYDDSIHRLEDRETLRQMHALYNYNLREEENRSLKAEQRRHRYLFYGGLGVCAVLLAWAVARVQYVRRKHLQLTIRLEKAERVRDELEKQSSRYIRENEQKVAELERRLQEAEEAGSRQLEWQKRQLLHDNEQLKLALEWRRQTASALEGSDVRKDLELRLSAANGSEKQLKAEDWERIEQEVLRVVPGFKSKLYGLYPRFSEHEYHICLLIRLGIRPTDIGTLTAHGKESITAARRRMYQKVYGIKGEPHEWDKIIAML</sequence>
<keyword evidence="2" id="KW-0963">Cytoplasm</keyword>
<evidence type="ECO:0000256" key="2">
    <source>
        <dbReference type="ARBA" id="ARBA00022490"/>
    </source>
</evidence>
<reference evidence="10" key="1">
    <citation type="journal article" date="2021" name="PeerJ">
        <title>Extensive microbial diversity within the chicken gut microbiome revealed by metagenomics and culture.</title>
        <authorList>
            <person name="Gilroy R."/>
            <person name="Ravi A."/>
            <person name="Getino M."/>
            <person name="Pursley I."/>
            <person name="Horton D.L."/>
            <person name="Alikhan N.F."/>
            <person name="Baker D."/>
            <person name="Gharbi K."/>
            <person name="Hall N."/>
            <person name="Watson M."/>
            <person name="Adriaenssens E.M."/>
            <person name="Foster-Nyarko E."/>
            <person name="Jarju S."/>
            <person name="Secka A."/>
            <person name="Antonio M."/>
            <person name="Oren A."/>
            <person name="Chaudhuri R.R."/>
            <person name="La Ragione R."/>
            <person name="Hildebrand F."/>
            <person name="Pallen M.J."/>
        </authorList>
    </citation>
    <scope>NUCLEOTIDE SEQUENCE</scope>
    <source>
        <strain evidence="10">ChiHjej12B11-9795</strain>
    </source>
</reference>
<evidence type="ECO:0000256" key="4">
    <source>
        <dbReference type="ARBA" id="ARBA00022803"/>
    </source>
</evidence>
<feature type="repeat" description="TPR" evidence="6">
    <location>
        <begin position="103"/>
        <end position="136"/>
    </location>
</feature>
<organism evidence="10 11">
    <name type="scientific">Candidatus Bacteroides avicola</name>
    <dbReference type="NCBI Taxonomy" id="2838468"/>
    <lineage>
        <taxon>Bacteria</taxon>
        <taxon>Pseudomonadati</taxon>
        <taxon>Bacteroidota</taxon>
        <taxon>Bacteroidia</taxon>
        <taxon>Bacteroidales</taxon>
        <taxon>Bacteroidaceae</taxon>
        <taxon>Bacteroides</taxon>
    </lineage>
</organism>
<dbReference type="InterPro" id="IPR051476">
    <property type="entry name" value="Bac_ResReg_Asp_Phosphatase"/>
</dbReference>
<dbReference type="SMART" id="SM00028">
    <property type="entry name" value="TPR"/>
    <property type="match status" value="3"/>
</dbReference>
<dbReference type="PROSITE" id="PS50005">
    <property type="entry name" value="TPR"/>
    <property type="match status" value="2"/>
</dbReference>
<evidence type="ECO:0000256" key="3">
    <source>
        <dbReference type="ARBA" id="ARBA00022737"/>
    </source>
</evidence>
<keyword evidence="9" id="KW-0732">Signal</keyword>
<comment type="similarity">
    <text evidence="5">Belongs to the Rap family.</text>
</comment>
<feature type="chain" id="PRO_5038394939" evidence="9">
    <location>
        <begin position="20"/>
        <end position="582"/>
    </location>
</feature>
<evidence type="ECO:0000256" key="5">
    <source>
        <dbReference type="ARBA" id="ARBA00038253"/>
    </source>
</evidence>
<keyword evidence="8" id="KW-0472">Membrane</keyword>
<evidence type="ECO:0000313" key="10">
    <source>
        <dbReference type="EMBL" id="HJA86365.1"/>
    </source>
</evidence>
<dbReference type="Pfam" id="PF13424">
    <property type="entry name" value="TPR_12"/>
    <property type="match status" value="1"/>
</dbReference>
<gene>
    <name evidence="10" type="ORF">H9950_09305</name>
</gene>
<feature type="repeat" description="TPR" evidence="6">
    <location>
        <begin position="143"/>
        <end position="176"/>
    </location>
</feature>
<name>A0A9D2HVP2_9BACE</name>
<evidence type="ECO:0000313" key="11">
    <source>
        <dbReference type="Proteomes" id="UP000823862"/>
    </source>
</evidence>
<dbReference type="SUPFAM" id="SSF48452">
    <property type="entry name" value="TPR-like"/>
    <property type="match status" value="1"/>
</dbReference>
<reference evidence="10" key="2">
    <citation type="submission" date="2021-04" db="EMBL/GenBank/DDBJ databases">
        <authorList>
            <person name="Gilroy R."/>
        </authorList>
    </citation>
    <scope>NUCLEOTIDE SEQUENCE</scope>
    <source>
        <strain evidence="10">ChiHjej12B11-9795</strain>
    </source>
</reference>
<dbReference type="GO" id="GO:0005737">
    <property type="term" value="C:cytoplasm"/>
    <property type="evidence" value="ECO:0007669"/>
    <property type="project" value="UniProtKB-SubCell"/>
</dbReference>
<dbReference type="PANTHER" id="PTHR46630">
    <property type="entry name" value="TETRATRICOPEPTIDE REPEAT PROTEIN 29"/>
    <property type="match status" value="1"/>
</dbReference>
<feature type="coiled-coil region" evidence="7">
    <location>
        <begin position="392"/>
        <end position="437"/>
    </location>
</feature>
<keyword evidence="8" id="KW-0812">Transmembrane</keyword>
<accession>A0A9D2HVP2</accession>